<dbReference type="Pfam" id="PF06439">
    <property type="entry name" value="3keto-disac_hyd"/>
    <property type="match status" value="1"/>
</dbReference>
<evidence type="ECO:0000313" key="4">
    <source>
        <dbReference type="Proteomes" id="UP000318704"/>
    </source>
</evidence>
<evidence type="ECO:0000259" key="2">
    <source>
        <dbReference type="Pfam" id="PF06439"/>
    </source>
</evidence>
<dbReference type="AlphaFoldDB" id="A0A517W372"/>
<accession>A0A517W372</accession>
<evidence type="ECO:0000313" key="3">
    <source>
        <dbReference type="EMBL" id="QDT99711.1"/>
    </source>
</evidence>
<organism evidence="3 4">
    <name type="scientific">Gimesia aquarii</name>
    <dbReference type="NCBI Taxonomy" id="2527964"/>
    <lineage>
        <taxon>Bacteria</taxon>
        <taxon>Pseudomonadati</taxon>
        <taxon>Planctomycetota</taxon>
        <taxon>Planctomycetia</taxon>
        <taxon>Planctomycetales</taxon>
        <taxon>Planctomycetaceae</taxon>
        <taxon>Gimesia</taxon>
    </lineage>
</organism>
<protein>
    <recommendedName>
        <fullName evidence="2">3-keto-alpha-glucoside-1,2-lyase/3-keto-2-hydroxy-glucal hydratase domain-containing protein</fullName>
    </recommendedName>
</protein>
<dbReference type="InterPro" id="IPR010496">
    <property type="entry name" value="AL/BT2_dom"/>
</dbReference>
<proteinExistence type="predicted"/>
<name>A0A517W372_9PLAN</name>
<reference evidence="3 4" key="1">
    <citation type="submission" date="2019-03" db="EMBL/GenBank/DDBJ databases">
        <title>Deep-cultivation of Planctomycetes and their phenomic and genomic characterization uncovers novel biology.</title>
        <authorList>
            <person name="Wiegand S."/>
            <person name="Jogler M."/>
            <person name="Boedeker C."/>
            <person name="Pinto D."/>
            <person name="Vollmers J."/>
            <person name="Rivas-Marin E."/>
            <person name="Kohn T."/>
            <person name="Peeters S.H."/>
            <person name="Heuer A."/>
            <person name="Rast P."/>
            <person name="Oberbeckmann S."/>
            <person name="Bunk B."/>
            <person name="Jeske O."/>
            <person name="Meyerdierks A."/>
            <person name="Storesund J.E."/>
            <person name="Kallscheuer N."/>
            <person name="Luecker S."/>
            <person name="Lage O.M."/>
            <person name="Pohl T."/>
            <person name="Merkel B.J."/>
            <person name="Hornburger P."/>
            <person name="Mueller R.-W."/>
            <person name="Bruemmer F."/>
            <person name="Labrenz M."/>
            <person name="Spormann A.M."/>
            <person name="Op den Camp H."/>
            <person name="Overmann J."/>
            <person name="Amann R."/>
            <person name="Jetten M.S.M."/>
            <person name="Mascher T."/>
            <person name="Medema M.H."/>
            <person name="Devos D.P."/>
            <person name="Kaster A.-K."/>
            <person name="Ovreas L."/>
            <person name="Rohde M."/>
            <person name="Galperin M.Y."/>
            <person name="Jogler C."/>
        </authorList>
    </citation>
    <scope>NUCLEOTIDE SEQUENCE [LARGE SCALE GENOMIC DNA]</scope>
    <source>
        <strain evidence="3 4">V144</strain>
    </source>
</reference>
<gene>
    <name evidence="3" type="ORF">V144x_52240</name>
</gene>
<dbReference type="KEGG" id="gaw:V144x_52240"/>
<evidence type="ECO:0000256" key="1">
    <source>
        <dbReference type="SAM" id="SignalP"/>
    </source>
</evidence>
<feature type="domain" description="3-keto-alpha-glucoside-1,2-lyase/3-keto-2-hydroxy-glucal hydratase" evidence="2">
    <location>
        <begin position="33"/>
        <end position="261"/>
    </location>
</feature>
<feature type="chain" id="PRO_5021998108" description="3-keto-alpha-glucoside-1,2-lyase/3-keto-2-hydroxy-glucal hydratase domain-containing protein" evidence="1">
    <location>
        <begin position="26"/>
        <end position="266"/>
    </location>
</feature>
<sequence precursor="true">MKSLSFLIFCWCLCLSTCLPTTIPAEETKTQEEWIPLFNGKNLDGWNVKIRGYDLNENFGNTFRVEDGLLKVSYDQYDEFAEKFGHLFYKDPFSHYIIRVEYRFTGEQSKGGPGWAFRNSGIMVHGQTPETMTKDQRFPVSIEVQLLGGKGTGKRPTANLCTPGTHVVMNDKLFKPHCTSSHSQTYHGDQWVTVEVEVRGNEIINHRVNGKTVLSYTKPQLDKKDADAQKLIQNGAPIMLEKGTISLQSESHPIEFRKVELLKLKP</sequence>
<dbReference type="Proteomes" id="UP000318704">
    <property type="component" value="Chromosome"/>
</dbReference>
<keyword evidence="1" id="KW-0732">Signal</keyword>
<dbReference type="GO" id="GO:0016787">
    <property type="term" value="F:hydrolase activity"/>
    <property type="evidence" value="ECO:0007669"/>
    <property type="project" value="InterPro"/>
</dbReference>
<dbReference type="Gene3D" id="2.60.120.560">
    <property type="entry name" value="Exo-inulinase, domain 1"/>
    <property type="match status" value="1"/>
</dbReference>
<dbReference type="EMBL" id="CP037920">
    <property type="protein sequence ID" value="QDT99711.1"/>
    <property type="molecule type" value="Genomic_DNA"/>
</dbReference>
<feature type="signal peptide" evidence="1">
    <location>
        <begin position="1"/>
        <end position="25"/>
    </location>
</feature>